<protein>
    <recommendedName>
        <fullName evidence="5">Secreted protein</fullName>
    </recommendedName>
</protein>
<name>A0A1I3L4D2_9PLAN</name>
<proteinExistence type="predicted"/>
<dbReference type="AlphaFoldDB" id="A0A1I3L4D2"/>
<feature type="region of interest" description="Disordered" evidence="1">
    <location>
        <begin position="88"/>
        <end position="129"/>
    </location>
</feature>
<evidence type="ECO:0000256" key="1">
    <source>
        <dbReference type="SAM" id="MobiDB-lite"/>
    </source>
</evidence>
<gene>
    <name evidence="3" type="ORF">SAMN05421753_112135</name>
</gene>
<feature type="signal peptide" evidence="2">
    <location>
        <begin position="1"/>
        <end position="29"/>
    </location>
</feature>
<evidence type="ECO:0008006" key="5">
    <source>
        <dbReference type="Google" id="ProtNLM"/>
    </source>
</evidence>
<sequence length="184" mass="19493">MKFSMVLKSVVCAAVACGAFLVVNDSAEAARRRHRNHCHTACAPACGAPACGAPACEAPCGACGQTAAPCNTGCNACSAGVSSPAEYSAARPTYDNGTMPQQGYQQNSGYQQNNSAAPPAPLPPANDGAQYRNQQIQNQQMRQDIRQENREINRELNNQQQTIQNLDQKAGDVNAARENAPLKD</sequence>
<keyword evidence="4" id="KW-1185">Reference proteome</keyword>
<evidence type="ECO:0000313" key="4">
    <source>
        <dbReference type="Proteomes" id="UP000199518"/>
    </source>
</evidence>
<feature type="region of interest" description="Disordered" evidence="1">
    <location>
        <begin position="163"/>
        <end position="184"/>
    </location>
</feature>
<feature type="chain" id="PRO_5011733373" description="Secreted protein" evidence="2">
    <location>
        <begin position="30"/>
        <end position="184"/>
    </location>
</feature>
<evidence type="ECO:0000313" key="3">
    <source>
        <dbReference type="EMBL" id="SFI79557.1"/>
    </source>
</evidence>
<organism evidence="3 4">
    <name type="scientific">Planctomicrobium piriforme</name>
    <dbReference type="NCBI Taxonomy" id="1576369"/>
    <lineage>
        <taxon>Bacteria</taxon>
        <taxon>Pseudomonadati</taxon>
        <taxon>Planctomycetota</taxon>
        <taxon>Planctomycetia</taxon>
        <taxon>Planctomycetales</taxon>
        <taxon>Planctomycetaceae</taxon>
        <taxon>Planctomicrobium</taxon>
    </lineage>
</organism>
<dbReference type="EMBL" id="FOQD01000012">
    <property type="protein sequence ID" value="SFI79557.1"/>
    <property type="molecule type" value="Genomic_DNA"/>
</dbReference>
<feature type="compositionally biased region" description="Low complexity" evidence="1">
    <location>
        <begin position="101"/>
        <end position="117"/>
    </location>
</feature>
<keyword evidence="2" id="KW-0732">Signal</keyword>
<accession>A0A1I3L4D2</accession>
<dbReference type="STRING" id="1576369.SAMN05421753_112135"/>
<reference evidence="4" key="1">
    <citation type="submission" date="2016-10" db="EMBL/GenBank/DDBJ databases">
        <authorList>
            <person name="Varghese N."/>
            <person name="Submissions S."/>
        </authorList>
    </citation>
    <scope>NUCLEOTIDE SEQUENCE [LARGE SCALE GENOMIC DNA]</scope>
    <source>
        <strain evidence="4">DSM 26348</strain>
    </source>
</reference>
<evidence type="ECO:0000256" key="2">
    <source>
        <dbReference type="SAM" id="SignalP"/>
    </source>
</evidence>
<dbReference type="Proteomes" id="UP000199518">
    <property type="component" value="Unassembled WGS sequence"/>
</dbReference>